<gene>
    <name evidence="1" type="ORF">B0H16DRAFT_1246025</name>
</gene>
<keyword evidence="2" id="KW-1185">Reference proteome</keyword>
<protein>
    <submittedName>
        <fullName evidence="1">Uncharacterized protein</fullName>
    </submittedName>
</protein>
<evidence type="ECO:0000313" key="2">
    <source>
        <dbReference type="Proteomes" id="UP001215598"/>
    </source>
</evidence>
<dbReference type="AlphaFoldDB" id="A0AAD7H5Y8"/>
<name>A0AAD7H5Y8_9AGAR</name>
<dbReference type="EMBL" id="JARKIB010000349">
    <property type="protein sequence ID" value="KAJ7713215.1"/>
    <property type="molecule type" value="Genomic_DNA"/>
</dbReference>
<dbReference type="Proteomes" id="UP001215598">
    <property type="component" value="Unassembled WGS sequence"/>
</dbReference>
<feature type="non-terminal residue" evidence="1">
    <location>
        <position position="1"/>
    </location>
</feature>
<organism evidence="1 2">
    <name type="scientific">Mycena metata</name>
    <dbReference type="NCBI Taxonomy" id="1033252"/>
    <lineage>
        <taxon>Eukaryota</taxon>
        <taxon>Fungi</taxon>
        <taxon>Dikarya</taxon>
        <taxon>Basidiomycota</taxon>
        <taxon>Agaricomycotina</taxon>
        <taxon>Agaricomycetes</taxon>
        <taxon>Agaricomycetidae</taxon>
        <taxon>Agaricales</taxon>
        <taxon>Marasmiineae</taxon>
        <taxon>Mycenaceae</taxon>
        <taxon>Mycena</taxon>
    </lineage>
</organism>
<comment type="caution">
    <text evidence="1">The sequence shown here is derived from an EMBL/GenBank/DDBJ whole genome shotgun (WGS) entry which is preliminary data.</text>
</comment>
<accession>A0AAD7H5Y8</accession>
<sequence length="115" mass="13687">LFQWLWSRIIQLHLDEFQDHWNTTPRRSQKFKLLPMAAPEMIFFYPERYDMLHCGTTVPAKLVEELRATHLNKTRTEVMEWVPQVFDQLVGNTYEYIGSPGLHYTTGWANFGKLI</sequence>
<reference evidence="1" key="1">
    <citation type="submission" date="2023-03" db="EMBL/GenBank/DDBJ databases">
        <title>Massive genome expansion in bonnet fungi (Mycena s.s.) driven by repeated elements and novel gene families across ecological guilds.</title>
        <authorList>
            <consortium name="Lawrence Berkeley National Laboratory"/>
            <person name="Harder C.B."/>
            <person name="Miyauchi S."/>
            <person name="Viragh M."/>
            <person name="Kuo A."/>
            <person name="Thoen E."/>
            <person name="Andreopoulos B."/>
            <person name="Lu D."/>
            <person name="Skrede I."/>
            <person name="Drula E."/>
            <person name="Henrissat B."/>
            <person name="Morin E."/>
            <person name="Kohler A."/>
            <person name="Barry K."/>
            <person name="LaButti K."/>
            <person name="Morin E."/>
            <person name="Salamov A."/>
            <person name="Lipzen A."/>
            <person name="Mereny Z."/>
            <person name="Hegedus B."/>
            <person name="Baldrian P."/>
            <person name="Stursova M."/>
            <person name="Weitz H."/>
            <person name="Taylor A."/>
            <person name="Grigoriev I.V."/>
            <person name="Nagy L.G."/>
            <person name="Martin F."/>
            <person name="Kauserud H."/>
        </authorList>
    </citation>
    <scope>NUCLEOTIDE SEQUENCE</scope>
    <source>
        <strain evidence="1">CBHHK182m</strain>
    </source>
</reference>
<feature type="non-terminal residue" evidence="1">
    <location>
        <position position="115"/>
    </location>
</feature>
<evidence type="ECO:0000313" key="1">
    <source>
        <dbReference type="EMBL" id="KAJ7713215.1"/>
    </source>
</evidence>
<proteinExistence type="predicted"/>